<dbReference type="Pfam" id="PF17189">
    <property type="entry name" value="Glyco_hydro_30C"/>
    <property type="match status" value="1"/>
</dbReference>
<dbReference type="InterPro" id="IPR033453">
    <property type="entry name" value="Glyco_hydro_30_TIM-barrel"/>
</dbReference>
<accession>A0A0A1XGL7</accession>
<evidence type="ECO:0000256" key="7">
    <source>
        <dbReference type="SAM" id="SignalP"/>
    </source>
</evidence>
<sequence length="571" mass="65477">MNYTRDGNRDIAKMFNKLLFILLLCFNYNKFTAGASSDCMPRRTKYGLVCVCTAEHCDYLENPQPSSNEIALISSSKEGLRFAVSKLSFGEINTKTQTNTETSLKVDEEDFKNSAVIVDSRQTFAQLLLDTTDRLTSRSLKLRVNRSVEYQKIAGFGGAFTGTVSHLLGLLDQKLQDHIYKSYYHKDGVGFNMLRTPIGGCDFDLAPWAYNEEPRDDPKLSNFKKLDPRDEIKVEQMQRLKTVSDLKDLKIMAVAWSSPTWMKTNGRWTGIGLLKTEYYQAWADYHLKFIELMDAKNMPVWAISTGNEPLNGVVFFFFVHFMSLGWVPKNQAIWLNDFLGPTIRKSKYKNVLIFGNDDQRYSYPSWFIEMNRTRPGVLNYLDGLAVHWYWDDMFAPNLIDLTVRQLPGKMVLNTESCIGDKPWQTHGPELGSWERGEYFARDILHNLQHSYNGWIDWNLVLDEQGGPNYVNNNVDASVIVNATNRAEIYKQPLFYSMGHFSKFVPEGSVRIEARMLSLAVEAVAFKRPDQRIAVVLLNSEKRAVDVLLNDSVRGEIKINIPAQSWHTIVYN</sequence>
<evidence type="ECO:0000313" key="10">
    <source>
        <dbReference type="EMBL" id="JAD08485.1"/>
    </source>
</evidence>
<dbReference type="AlphaFoldDB" id="A0A0A1XGL7"/>
<keyword evidence="5 6" id="KW-0378">Hydrolase</keyword>
<comment type="catalytic activity">
    <reaction evidence="1">
        <text>a beta-D-glucosyl-(1&lt;-&gt;1')-N-acylsphing-4-enine + H2O = an N-acylsphing-4-enine + D-glucose</text>
        <dbReference type="Rhea" id="RHEA:13269"/>
        <dbReference type="ChEBI" id="CHEBI:4167"/>
        <dbReference type="ChEBI" id="CHEBI:15377"/>
        <dbReference type="ChEBI" id="CHEBI:22801"/>
        <dbReference type="ChEBI" id="CHEBI:52639"/>
        <dbReference type="EC" id="3.2.1.45"/>
    </reaction>
    <physiologicalReaction direction="left-to-right" evidence="1">
        <dbReference type="Rhea" id="RHEA:13270"/>
    </physiologicalReaction>
</comment>
<evidence type="ECO:0000256" key="1">
    <source>
        <dbReference type="ARBA" id="ARBA00001013"/>
    </source>
</evidence>
<dbReference type="EMBL" id="GBXI01005807">
    <property type="protein sequence ID" value="JAD08485.1"/>
    <property type="molecule type" value="Transcribed_RNA"/>
</dbReference>
<evidence type="ECO:0000256" key="2">
    <source>
        <dbReference type="ARBA" id="ARBA00005382"/>
    </source>
</evidence>
<protein>
    <recommendedName>
        <fullName evidence="3 6">Glucosylceramidase</fullName>
        <ecNumber evidence="3 6">3.2.1.45</ecNumber>
    </recommendedName>
</protein>
<keyword evidence="6" id="KW-0326">Glycosidase</keyword>
<dbReference type="Pfam" id="PF02055">
    <property type="entry name" value="Glyco_hydro_30"/>
    <property type="match status" value="1"/>
</dbReference>
<keyword evidence="4 7" id="KW-0732">Signal</keyword>
<name>A0A0A1XGL7_ZEUCU</name>
<dbReference type="InterPro" id="IPR017853">
    <property type="entry name" value="GH"/>
</dbReference>
<evidence type="ECO:0000259" key="9">
    <source>
        <dbReference type="Pfam" id="PF17189"/>
    </source>
</evidence>
<dbReference type="PANTHER" id="PTHR11069">
    <property type="entry name" value="GLUCOSYLCERAMIDASE"/>
    <property type="match status" value="1"/>
</dbReference>
<reference evidence="11" key="1">
    <citation type="submission" date="2014-11" db="EMBL/GenBank/DDBJ databases">
        <authorList>
            <person name="Geib S."/>
        </authorList>
    </citation>
    <scope>NUCLEOTIDE SEQUENCE</scope>
</reference>
<dbReference type="SUPFAM" id="SSF51445">
    <property type="entry name" value="(Trans)glycosidases"/>
    <property type="match status" value="1"/>
</dbReference>
<reference evidence="11" key="2">
    <citation type="journal article" date="2015" name="Gigascience">
        <title>Reconstructing a comprehensive transcriptome assembly of a white-pupal translocated strain of the pest fruit fly Bactrocera cucurbitae.</title>
        <authorList>
            <person name="Sim S.B."/>
            <person name="Calla B."/>
            <person name="Hall B."/>
            <person name="DeRego T."/>
            <person name="Geib S.M."/>
        </authorList>
    </citation>
    <scope>NUCLEOTIDE SEQUENCE</scope>
</reference>
<dbReference type="PANTHER" id="PTHR11069:SF23">
    <property type="entry name" value="LYSOSOMAL ACID GLUCOSYLCERAMIDASE"/>
    <property type="match status" value="1"/>
</dbReference>
<evidence type="ECO:0000256" key="6">
    <source>
        <dbReference type="RuleBase" id="RU361188"/>
    </source>
</evidence>
<organism evidence="11">
    <name type="scientific">Zeugodacus cucurbitae</name>
    <name type="common">Melon fruit fly</name>
    <name type="synonym">Bactrocera cucurbitae</name>
    <dbReference type="NCBI Taxonomy" id="28588"/>
    <lineage>
        <taxon>Eukaryota</taxon>
        <taxon>Metazoa</taxon>
        <taxon>Ecdysozoa</taxon>
        <taxon>Arthropoda</taxon>
        <taxon>Hexapoda</taxon>
        <taxon>Insecta</taxon>
        <taxon>Pterygota</taxon>
        <taxon>Neoptera</taxon>
        <taxon>Endopterygota</taxon>
        <taxon>Diptera</taxon>
        <taxon>Brachycera</taxon>
        <taxon>Muscomorpha</taxon>
        <taxon>Tephritoidea</taxon>
        <taxon>Tephritidae</taxon>
        <taxon>Zeugodacus</taxon>
        <taxon>Zeugodacus</taxon>
    </lineage>
</organism>
<dbReference type="EC" id="3.2.1.45" evidence="3 6"/>
<dbReference type="Gene3D" id="3.20.20.80">
    <property type="entry name" value="Glycosidases"/>
    <property type="match status" value="1"/>
</dbReference>
<evidence type="ECO:0000256" key="5">
    <source>
        <dbReference type="ARBA" id="ARBA00022801"/>
    </source>
</evidence>
<feature type="domain" description="Glycosyl hydrolase family 30 TIM-barrel" evidence="8">
    <location>
        <begin position="153"/>
        <end position="504"/>
    </location>
</feature>
<dbReference type="GO" id="GO:0006680">
    <property type="term" value="P:glucosylceramide catabolic process"/>
    <property type="evidence" value="ECO:0007669"/>
    <property type="project" value="TreeGrafter"/>
</dbReference>
<feature type="domain" description="Glycosyl hydrolase family 30 beta sandwich" evidence="9">
    <location>
        <begin position="507"/>
        <end position="568"/>
    </location>
</feature>
<dbReference type="GO" id="GO:0004348">
    <property type="term" value="F:glucosylceramidase activity"/>
    <property type="evidence" value="ECO:0007669"/>
    <property type="project" value="UniProtKB-EC"/>
</dbReference>
<evidence type="ECO:0000256" key="3">
    <source>
        <dbReference type="ARBA" id="ARBA00012658"/>
    </source>
</evidence>
<keyword evidence="6" id="KW-0746">Sphingolipid metabolism</keyword>
<proteinExistence type="inferred from homology"/>
<evidence type="ECO:0000313" key="11">
    <source>
        <dbReference type="EMBL" id="JAD10060.1"/>
    </source>
</evidence>
<keyword evidence="6" id="KW-0443">Lipid metabolism</keyword>
<evidence type="ECO:0000259" key="8">
    <source>
        <dbReference type="Pfam" id="PF02055"/>
    </source>
</evidence>
<feature type="signal peptide" evidence="7">
    <location>
        <begin position="1"/>
        <end position="34"/>
    </location>
</feature>
<comment type="similarity">
    <text evidence="2 6">Belongs to the glycosyl hydrolase 30 family.</text>
</comment>
<evidence type="ECO:0000256" key="4">
    <source>
        <dbReference type="ARBA" id="ARBA00022729"/>
    </source>
</evidence>
<dbReference type="InterPro" id="IPR033452">
    <property type="entry name" value="GH30_C"/>
</dbReference>
<gene>
    <name evidence="11" type="primary">GBA_0</name>
    <name evidence="10" type="synonym">GBA_1</name>
    <name evidence="10" type="ORF">g.18708</name>
    <name evidence="11" type="ORF">g.18709</name>
</gene>
<feature type="chain" id="PRO_5011029442" description="Glucosylceramidase" evidence="7">
    <location>
        <begin position="35"/>
        <end position="571"/>
    </location>
</feature>
<dbReference type="InterPro" id="IPR001139">
    <property type="entry name" value="Glyco_hydro_30"/>
</dbReference>
<dbReference type="GO" id="GO:0016020">
    <property type="term" value="C:membrane"/>
    <property type="evidence" value="ECO:0007669"/>
    <property type="project" value="GOC"/>
</dbReference>
<dbReference type="EMBL" id="GBXI01004232">
    <property type="protein sequence ID" value="JAD10060.1"/>
    <property type="molecule type" value="Transcribed_RNA"/>
</dbReference>